<dbReference type="EMBL" id="JBIAQY010000004">
    <property type="protein sequence ID" value="MFF3569238.1"/>
    <property type="molecule type" value="Genomic_DNA"/>
</dbReference>
<gene>
    <name evidence="2" type="ORF">ACFYXQ_15820</name>
</gene>
<feature type="compositionally biased region" description="Polar residues" evidence="1">
    <location>
        <begin position="443"/>
        <end position="474"/>
    </location>
</feature>
<evidence type="ECO:0000313" key="3">
    <source>
        <dbReference type="Proteomes" id="UP001601992"/>
    </source>
</evidence>
<comment type="caution">
    <text evidence="2">The sequence shown here is derived from an EMBL/GenBank/DDBJ whole genome shotgun (WGS) entry which is preliminary data.</text>
</comment>
<dbReference type="RefSeq" id="WP_387404013.1">
    <property type="nucleotide sequence ID" value="NZ_JBIAQY010000004.1"/>
</dbReference>
<proteinExistence type="predicted"/>
<feature type="compositionally biased region" description="Basic residues" evidence="1">
    <location>
        <begin position="490"/>
        <end position="514"/>
    </location>
</feature>
<keyword evidence="3" id="KW-1185">Reference proteome</keyword>
<accession>A0ABW6RYZ2</accession>
<feature type="region of interest" description="Disordered" evidence="1">
    <location>
        <begin position="443"/>
        <end position="514"/>
    </location>
</feature>
<dbReference type="Proteomes" id="UP001601992">
    <property type="component" value="Unassembled WGS sequence"/>
</dbReference>
<evidence type="ECO:0000256" key="1">
    <source>
        <dbReference type="SAM" id="MobiDB-lite"/>
    </source>
</evidence>
<evidence type="ECO:0000313" key="2">
    <source>
        <dbReference type="EMBL" id="MFF3569238.1"/>
    </source>
</evidence>
<reference evidence="2 3" key="1">
    <citation type="submission" date="2024-10" db="EMBL/GenBank/DDBJ databases">
        <title>The Natural Products Discovery Center: Release of the First 8490 Sequenced Strains for Exploring Actinobacteria Biosynthetic Diversity.</title>
        <authorList>
            <person name="Kalkreuter E."/>
            <person name="Kautsar S.A."/>
            <person name="Yang D."/>
            <person name="Bader C.D."/>
            <person name="Teijaro C.N."/>
            <person name="Fluegel L."/>
            <person name="Davis C.M."/>
            <person name="Simpson J.R."/>
            <person name="Lauterbach L."/>
            <person name="Steele A.D."/>
            <person name="Gui C."/>
            <person name="Meng S."/>
            <person name="Li G."/>
            <person name="Viehrig K."/>
            <person name="Ye F."/>
            <person name="Su P."/>
            <person name="Kiefer A.F."/>
            <person name="Nichols A."/>
            <person name="Cepeda A.J."/>
            <person name="Yan W."/>
            <person name="Fan B."/>
            <person name="Jiang Y."/>
            <person name="Adhikari A."/>
            <person name="Zheng C.-J."/>
            <person name="Schuster L."/>
            <person name="Cowan T.M."/>
            <person name="Smanski M.J."/>
            <person name="Chevrette M.G."/>
            <person name="De Carvalho L.P.S."/>
            <person name="Shen B."/>
        </authorList>
    </citation>
    <scope>NUCLEOTIDE SEQUENCE [LARGE SCALE GENOMIC DNA]</scope>
    <source>
        <strain evidence="2 3">NPDC002593</strain>
    </source>
</reference>
<organism evidence="2 3">
    <name type="scientific">Nocardia jiangxiensis</name>
    <dbReference type="NCBI Taxonomy" id="282685"/>
    <lineage>
        <taxon>Bacteria</taxon>
        <taxon>Bacillati</taxon>
        <taxon>Actinomycetota</taxon>
        <taxon>Actinomycetes</taxon>
        <taxon>Mycobacteriales</taxon>
        <taxon>Nocardiaceae</taxon>
        <taxon>Nocardia</taxon>
    </lineage>
</organism>
<name>A0ABW6RYZ2_9NOCA</name>
<protein>
    <submittedName>
        <fullName evidence="2">Uncharacterized protein</fullName>
    </submittedName>
</protein>
<sequence>MEPDREDLEMAMRRDFVRVYRLRIASEFARTPADLTALETQADQIAEDWLGQNGEWSQHWQYLDEACDRFRNEPADARASLTGLANPGDLDPDPATAATKLASLKQAAIMDDERRIATAPPRGIDEKSLQPLPYTAMYAPDGRPALRQACTSWWQAREWIRDNTYTHPKTPVDIEIRARDTHTGDERVLMSAHHAEPSALRAELTRVDRVLGGGREVDGKPWIDELSAEILADGYHKALQTQLNPWGAHLRFEHQLHADDLRDQYLDFTTHAGINSGAEHLAEIDDAIHGANLYGEEPAGRSWLDEAITYARHLPGNLEQLGVDTHYQAPDDPAIMIAAGRSMIYGETPWYAEVRIAADHGGWVSGDRAPAGRYATCGELMTALQQYGTSESASGNWHFVPAEVASALWGFDNQLTELNDNLVAAQHICHGIRTSQAYQLRCSQTTEPNSTAQPANSTTAEPNRSPTAEANHSPTAEPPDPSKAVNRNRERARQRRQRTNRQPRRNTQSRRRRP</sequence>